<organism evidence="2 3">
    <name type="scientific">Aurantiacibacter xanthus</name>
    <dbReference type="NCBI Taxonomy" id="1784712"/>
    <lineage>
        <taxon>Bacteria</taxon>
        <taxon>Pseudomonadati</taxon>
        <taxon>Pseudomonadota</taxon>
        <taxon>Alphaproteobacteria</taxon>
        <taxon>Sphingomonadales</taxon>
        <taxon>Erythrobacteraceae</taxon>
        <taxon>Aurantiacibacter</taxon>
    </lineage>
</organism>
<comment type="caution">
    <text evidence="2">The sequence shown here is derived from an EMBL/GenBank/DDBJ whole genome shotgun (WGS) entry which is preliminary data.</text>
</comment>
<accession>A0A3A1P3C5</accession>
<dbReference type="Proteomes" id="UP000265366">
    <property type="component" value="Unassembled WGS sequence"/>
</dbReference>
<name>A0A3A1P3C5_9SPHN</name>
<protein>
    <submittedName>
        <fullName evidence="2">Glyoxalase</fullName>
    </submittedName>
</protein>
<dbReference type="Pfam" id="PF00903">
    <property type="entry name" value="Glyoxalase"/>
    <property type="match status" value="1"/>
</dbReference>
<keyword evidence="3" id="KW-1185">Reference proteome</keyword>
<proteinExistence type="predicted"/>
<dbReference type="AlphaFoldDB" id="A0A3A1P3C5"/>
<dbReference type="InterPro" id="IPR004360">
    <property type="entry name" value="Glyas_Fos-R_dOase_dom"/>
</dbReference>
<sequence length="122" mass="12922">MGIIGIDHVQIAMPPGEEDSARAFYADILGLREVPKPADMAKRGGCWFTGGGAQIHLGVEQGFVPAKKAHPALLVGDLAQFRARLAEAGVASSDGGALEGYVRADIHDPFGNRIELMQRLAD</sequence>
<evidence type="ECO:0000313" key="3">
    <source>
        <dbReference type="Proteomes" id="UP000265366"/>
    </source>
</evidence>
<gene>
    <name evidence="2" type="ORF">D2V17_11745</name>
</gene>
<dbReference type="InterPro" id="IPR029068">
    <property type="entry name" value="Glyas_Bleomycin-R_OHBP_Dase"/>
</dbReference>
<dbReference type="PANTHER" id="PTHR39175:SF1">
    <property type="entry name" value="FAMILY PROTEIN, PUTATIVE (AFU_ORTHOLOGUE AFUA_3G15060)-RELATED"/>
    <property type="match status" value="1"/>
</dbReference>
<dbReference type="SUPFAM" id="SSF54593">
    <property type="entry name" value="Glyoxalase/Bleomycin resistance protein/Dihydroxybiphenyl dioxygenase"/>
    <property type="match status" value="1"/>
</dbReference>
<dbReference type="OrthoDB" id="9813630at2"/>
<dbReference type="EMBL" id="QXFM01000105">
    <property type="protein sequence ID" value="RIV84459.1"/>
    <property type="molecule type" value="Genomic_DNA"/>
</dbReference>
<evidence type="ECO:0000313" key="2">
    <source>
        <dbReference type="EMBL" id="RIV84459.1"/>
    </source>
</evidence>
<reference evidence="2 3" key="1">
    <citation type="submission" date="2018-08" db="EMBL/GenBank/DDBJ databases">
        <title>Erythrobacter zhengii sp.nov., a bacterium isolated from deep-sea sediment.</title>
        <authorList>
            <person name="Fang C."/>
            <person name="Wu Y.-H."/>
            <person name="Sun C."/>
            <person name="Wang H."/>
            <person name="Cheng H."/>
            <person name="Meng F.-X."/>
            <person name="Wang C.-S."/>
            <person name="Xu X.-W."/>
        </authorList>
    </citation>
    <scope>NUCLEOTIDE SEQUENCE [LARGE SCALE GENOMIC DNA]</scope>
    <source>
        <strain evidence="2 3">CCTCC AB 2015396</strain>
    </source>
</reference>
<feature type="domain" description="VOC" evidence="1">
    <location>
        <begin position="5"/>
        <end position="119"/>
    </location>
</feature>
<dbReference type="PROSITE" id="PS51819">
    <property type="entry name" value="VOC"/>
    <property type="match status" value="1"/>
</dbReference>
<dbReference type="PANTHER" id="PTHR39175">
    <property type="entry name" value="FAMILY PROTEIN, PUTATIVE (AFU_ORTHOLOGUE AFUA_3G15060)-RELATED"/>
    <property type="match status" value="1"/>
</dbReference>
<dbReference type="Gene3D" id="3.10.180.10">
    <property type="entry name" value="2,3-Dihydroxybiphenyl 1,2-Dioxygenase, domain 1"/>
    <property type="match status" value="1"/>
</dbReference>
<dbReference type="InterPro" id="IPR037523">
    <property type="entry name" value="VOC_core"/>
</dbReference>
<evidence type="ECO:0000259" key="1">
    <source>
        <dbReference type="PROSITE" id="PS51819"/>
    </source>
</evidence>